<dbReference type="InterPro" id="IPR005162">
    <property type="entry name" value="Retrotrans_gag_dom"/>
</dbReference>
<evidence type="ECO:0000313" key="2">
    <source>
        <dbReference type="EMBL" id="KAK9395687.1"/>
    </source>
</evidence>
<dbReference type="AlphaFoldDB" id="A0AAW1B0Z0"/>
<evidence type="ECO:0000313" key="3">
    <source>
        <dbReference type="Proteomes" id="UP001474421"/>
    </source>
</evidence>
<keyword evidence="3" id="KW-1185">Reference proteome</keyword>
<dbReference type="Proteomes" id="UP001474421">
    <property type="component" value="Unassembled WGS sequence"/>
</dbReference>
<comment type="caution">
    <text evidence="2">The sequence shown here is derived from an EMBL/GenBank/DDBJ whole genome shotgun (WGS) entry which is preliminary data.</text>
</comment>
<proteinExistence type="predicted"/>
<gene>
    <name evidence="2" type="ORF">NXF25_019048</name>
</gene>
<evidence type="ECO:0000259" key="1">
    <source>
        <dbReference type="Pfam" id="PF03732"/>
    </source>
</evidence>
<feature type="domain" description="Retrotransposon gag" evidence="1">
    <location>
        <begin position="2"/>
        <end position="62"/>
    </location>
</feature>
<accession>A0AAW1B0Z0</accession>
<name>A0AAW1B0Z0_CROAD</name>
<organism evidence="2 3">
    <name type="scientific">Crotalus adamanteus</name>
    <name type="common">Eastern diamondback rattlesnake</name>
    <dbReference type="NCBI Taxonomy" id="8729"/>
    <lineage>
        <taxon>Eukaryota</taxon>
        <taxon>Metazoa</taxon>
        <taxon>Chordata</taxon>
        <taxon>Craniata</taxon>
        <taxon>Vertebrata</taxon>
        <taxon>Euteleostomi</taxon>
        <taxon>Lepidosauria</taxon>
        <taxon>Squamata</taxon>
        <taxon>Bifurcata</taxon>
        <taxon>Unidentata</taxon>
        <taxon>Episquamata</taxon>
        <taxon>Toxicofera</taxon>
        <taxon>Serpentes</taxon>
        <taxon>Colubroidea</taxon>
        <taxon>Viperidae</taxon>
        <taxon>Crotalinae</taxon>
        <taxon>Crotalus</taxon>
    </lineage>
</organism>
<dbReference type="EMBL" id="JAOTOJ010000009">
    <property type="protein sequence ID" value="KAK9395687.1"/>
    <property type="molecule type" value="Genomic_DNA"/>
</dbReference>
<reference evidence="2 3" key="1">
    <citation type="journal article" date="2024" name="Proc. Natl. Acad. Sci. U.S.A.">
        <title>The genetic regulatory architecture and epigenomic basis for age-related changes in rattlesnake venom.</title>
        <authorList>
            <person name="Hogan M.P."/>
            <person name="Holding M.L."/>
            <person name="Nystrom G.S."/>
            <person name="Colston T.J."/>
            <person name="Bartlett D.A."/>
            <person name="Mason A.J."/>
            <person name="Ellsworth S.A."/>
            <person name="Rautsaw R.M."/>
            <person name="Lawrence K.C."/>
            <person name="Strickland J.L."/>
            <person name="He B."/>
            <person name="Fraser P."/>
            <person name="Margres M.J."/>
            <person name="Gilbert D.M."/>
            <person name="Gibbs H.L."/>
            <person name="Parkinson C.L."/>
            <person name="Rokyta D.R."/>
        </authorList>
    </citation>
    <scope>NUCLEOTIDE SEQUENCE [LARGE SCALE GENOMIC DNA]</scope>
    <source>
        <strain evidence="2">DRR0105</strain>
    </source>
</reference>
<dbReference type="Pfam" id="PF03732">
    <property type="entry name" value="Retrotrans_gag"/>
    <property type="match status" value="1"/>
</dbReference>
<protein>
    <submittedName>
        <fullName evidence="2">Sugar phosphate exchanger 3</fullName>
    </submittedName>
</protein>
<sequence length="138" mass="15732">MQALQDRFEDPTAAQHAKARICSLRQGKRPVAEYIQDFCSLVAHLRDWPEHMLVYQFQEGLNKELYHNCLPWGVHRNLRALYQLATNVELNLMVYQECAAHENRPHRMPKGCPASRGGKDGALPATGEKPCWTLGACF</sequence>